<accession>D7TSH7</accession>
<proteinExistence type="predicted"/>
<keyword evidence="2" id="KW-1185">Reference proteome</keyword>
<dbReference type="OMA" id="MSHLAIM"/>
<organism evidence="1 2">
    <name type="scientific">Vitis vinifera</name>
    <name type="common">Grape</name>
    <dbReference type="NCBI Taxonomy" id="29760"/>
    <lineage>
        <taxon>Eukaryota</taxon>
        <taxon>Viridiplantae</taxon>
        <taxon>Streptophyta</taxon>
        <taxon>Embryophyta</taxon>
        <taxon>Tracheophyta</taxon>
        <taxon>Spermatophyta</taxon>
        <taxon>Magnoliopsida</taxon>
        <taxon>eudicotyledons</taxon>
        <taxon>Gunneridae</taxon>
        <taxon>Pentapetalae</taxon>
        <taxon>rosids</taxon>
        <taxon>Vitales</taxon>
        <taxon>Vitaceae</taxon>
        <taxon>Viteae</taxon>
        <taxon>Vitis</taxon>
    </lineage>
</organism>
<dbReference type="eggNOG" id="ENOG502S7SC">
    <property type="taxonomic scope" value="Eukaryota"/>
</dbReference>
<dbReference type="AlphaFoldDB" id="D7TSH7"/>
<name>D7TSH7_VITVI</name>
<protein>
    <submittedName>
        <fullName evidence="1">Uncharacterized protein</fullName>
    </submittedName>
</protein>
<evidence type="ECO:0000313" key="1">
    <source>
        <dbReference type="EMBL" id="CBI33449.3"/>
    </source>
</evidence>
<dbReference type="HOGENOM" id="CLU_2799186_0_0_1"/>
<dbReference type="STRING" id="29760.D7TSH7"/>
<dbReference type="Proteomes" id="UP000009183">
    <property type="component" value="Chromosome 14"/>
</dbReference>
<dbReference type="PaxDb" id="29760-VIT_14s0006g00050.t01"/>
<dbReference type="EMBL" id="FN596245">
    <property type="protein sequence ID" value="CBI33449.3"/>
    <property type="molecule type" value="Genomic_DNA"/>
</dbReference>
<evidence type="ECO:0000313" key="2">
    <source>
        <dbReference type="Proteomes" id="UP000009183"/>
    </source>
</evidence>
<dbReference type="InParanoid" id="D7TSH7"/>
<sequence length="68" mass="7504">MEGFTKILYGHAKVGELVATSAFTSLGTTSPLYINQQAMYFPWRMSHLAIMEDDSNALLVISTTENCS</sequence>
<gene>
    <name evidence="1" type="ordered locus">VIT_14s0006g00050</name>
</gene>
<reference evidence="2" key="1">
    <citation type="journal article" date="2007" name="Nature">
        <title>The grapevine genome sequence suggests ancestral hexaploidization in major angiosperm phyla.</title>
        <authorList>
            <consortium name="The French-Italian Public Consortium for Grapevine Genome Characterization."/>
            <person name="Jaillon O."/>
            <person name="Aury J.-M."/>
            <person name="Noel B."/>
            <person name="Policriti A."/>
            <person name="Clepet C."/>
            <person name="Casagrande A."/>
            <person name="Choisne N."/>
            <person name="Aubourg S."/>
            <person name="Vitulo N."/>
            <person name="Jubin C."/>
            <person name="Vezzi A."/>
            <person name="Legeai F."/>
            <person name="Hugueney P."/>
            <person name="Dasilva C."/>
            <person name="Horner D."/>
            <person name="Mica E."/>
            <person name="Jublot D."/>
            <person name="Poulain J."/>
            <person name="Bruyere C."/>
            <person name="Billault A."/>
            <person name="Segurens B."/>
            <person name="Gouyvenoux M."/>
            <person name="Ugarte E."/>
            <person name="Cattonaro F."/>
            <person name="Anthouard V."/>
            <person name="Vico V."/>
            <person name="Del Fabbro C."/>
            <person name="Alaux M."/>
            <person name="Di Gaspero G."/>
            <person name="Dumas V."/>
            <person name="Felice N."/>
            <person name="Paillard S."/>
            <person name="Juman I."/>
            <person name="Moroldo M."/>
            <person name="Scalabrin S."/>
            <person name="Canaguier A."/>
            <person name="Le Clainche I."/>
            <person name="Malacrida G."/>
            <person name="Durand E."/>
            <person name="Pesole G."/>
            <person name="Laucou V."/>
            <person name="Chatelet P."/>
            <person name="Merdinoglu D."/>
            <person name="Delledonne M."/>
            <person name="Pezzotti M."/>
            <person name="Lecharny A."/>
            <person name="Scarpelli C."/>
            <person name="Artiguenave F."/>
            <person name="Pe M.E."/>
            <person name="Valle G."/>
            <person name="Morgante M."/>
            <person name="Caboche M."/>
            <person name="Adam-Blondon A.-F."/>
            <person name="Weissenbach J."/>
            <person name="Quetier F."/>
            <person name="Wincker P."/>
        </authorList>
    </citation>
    <scope>NUCLEOTIDE SEQUENCE [LARGE SCALE GENOMIC DNA]</scope>
    <source>
        <strain evidence="2">cv. Pinot noir / PN40024</strain>
    </source>
</reference>